<dbReference type="PROSITE" id="PS00134">
    <property type="entry name" value="TRYPSIN_HIS"/>
    <property type="match status" value="1"/>
</dbReference>
<dbReference type="GO" id="GO:0006508">
    <property type="term" value="P:proteolysis"/>
    <property type="evidence" value="ECO:0007669"/>
    <property type="project" value="InterPro"/>
</dbReference>
<dbReference type="FunFam" id="2.40.10.10:FF:000068">
    <property type="entry name" value="transmembrane protease serine 2"/>
    <property type="match status" value="1"/>
</dbReference>
<dbReference type="InterPro" id="IPR001254">
    <property type="entry name" value="Trypsin_dom"/>
</dbReference>
<sequence length="311" mass="33643">MNWLGCGPRYIYGFPQATRRMGLISSIKLCQISTPEGNKPACESTVVYCLLLLLLLCATNGDTSLTPRRSKPPHMGMFWTIIQNVSNVPSSSSSIMSAASTALYRPKLIIDRATVSKVAGGTIAKTEQFPHLVAIILLFGDGSDTLCGGSILADRFILTAAHCLYGMREATIIPGQSAVQIPFPPDVVTVTVKPSDTILHPGYDPVDILNDIALIRLPQPLIFSSRVQPIRLPSWTNAHVDLAGYDSIVSGWGAQSNDDFAEVVDEMRLELRYATNTIVPNAVCHRVYGSIIRSQQICVAGEGGRNPCQGD</sequence>
<accession>A0A182PMI3</accession>
<dbReference type="Proteomes" id="UP000075885">
    <property type="component" value="Unassembled WGS sequence"/>
</dbReference>
<organism evidence="4 5">
    <name type="scientific">Anopheles epiroticus</name>
    <dbReference type="NCBI Taxonomy" id="199890"/>
    <lineage>
        <taxon>Eukaryota</taxon>
        <taxon>Metazoa</taxon>
        <taxon>Ecdysozoa</taxon>
        <taxon>Arthropoda</taxon>
        <taxon>Hexapoda</taxon>
        <taxon>Insecta</taxon>
        <taxon>Pterygota</taxon>
        <taxon>Neoptera</taxon>
        <taxon>Endopterygota</taxon>
        <taxon>Diptera</taxon>
        <taxon>Nematocera</taxon>
        <taxon>Culicoidea</taxon>
        <taxon>Culicidae</taxon>
        <taxon>Anophelinae</taxon>
        <taxon>Anopheles</taxon>
    </lineage>
</organism>
<reference evidence="5" key="1">
    <citation type="submission" date="2013-03" db="EMBL/GenBank/DDBJ databases">
        <title>The Genome Sequence of Anopheles epiroticus epiroticus2.</title>
        <authorList>
            <consortium name="The Broad Institute Genomics Platform"/>
            <person name="Neafsey D.E."/>
            <person name="Howell P."/>
            <person name="Walker B."/>
            <person name="Young S.K."/>
            <person name="Zeng Q."/>
            <person name="Gargeya S."/>
            <person name="Fitzgerald M."/>
            <person name="Haas B."/>
            <person name="Abouelleil A."/>
            <person name="Allen A.W."/>
            <person name="Alvarado L."/>
            <person name="Arachchi H.M."/>
            <person name="Berlin A.M."/>
            <person name="Chapman S.B."/>
            <person name="Gainer-Dewar J."/>
            <person name="Goldberg J."/>
            <person name="Griggs A."/>
            <person name="Gujja S."/>
            <person name="Hansen M."/>
            <person name="Howarth C."/>
            <person name="Imamovic A."/>
            <person name="Ireland A."/>
            <person name="Larimer J."/>
            <person name="McCowan C."/>
            <person name="Murphy C."/>
            <person name="Pearson M."/>
            <person name="Poon T.W."/>
            <person name="Priest M."/>
            <person name="Roberts A."/>
            <person name="Saif S."/>
            <person name="Shea T."/>
            <person name="Sisk P."/>
            <person name="Sykes S."/>
            <person name="Wortman J."/>
            <person name="Nusbaum C."/>
            <person name="Birren B."/>
        </authorList>
    </citation>
    <scope>NUCLEOTIDE SEQUENCE [LARGE SCALE GENOMIC DNA]</scope>
    <source>
        <strain evidence="5">Epiroticus2</strain>
    </source>
</reference>
<dbReference type="VEuPathDB" id="VectorBase:AEPI008157"/>
<dbReference type="CDD" id="cd00190">
    <property type="entry name" value="Tryp_SPc"/>
    <property type="match status" value="1"/>
</dbReference>
<keyword evidence="5" id="KW-1185">Reference proteome</keyword>
<dbReference type="SUPFAM" id="SSF50494">
    <property type="entry name" value="Trypsin-like serine proteases"/>
    <property type="match status" value="1"/>
</dbReference>
<evidence type="ECO:0000259" key="3">
    <source>
        <dbReference type="PROSITE" id="PS50240"/>
    </source>
</evidence>
<dbReference type="PROSITE" id="PS50240">
    <property type="entry name" value="TRYPSIN_DOM"/>
    <property type="match status" value="1"/>
</dbReference>
<evidence type="ECO:0000313" key="4">
    <source>
        <dbReference type="EnsemblMetazoa" id="AEPI008157-PA"/>
    </source>
</evidence>
<evidence type="ECO:0000256" key="2">
    <source>
        <dbReference type="ARBA" id="ARBA00024195"/>
    </source>
</evidence>
<dbReference type="PANTHER" id="PTHR24258:SF136">
    <property type="entry name" value="GH06673P-RELATED"/>
    <property type="match status" value="1"/>
</dbReference>
<evidence type="ECO:0000313" key="5">
    <source>
        <dbReference type="Proteomes" id="UP000075885"/>
    </source>
</evidence>
<dbReference type="InterPro" id="IPR001314">
    <property type="entry name" value="Peptidase_S1A"/>
</dbReference>
<dbReference type="InterPro" id="IPR018114">
    <property type="entry name" value="TRYPSIN_HIS"/>
</dbReference>
<name>A0A182PMI3_9DIPT</name>
<proteinExistence type="inferred from homology"/>
<dbReference type="STRING" id="199890.A0A182PMI3"/>
<keyword evidence="1" id="KW-1015">Disulfide bond</keyword>
<dbReference type="GO" id="GO:0004252">
    <property type="term" value="F:serine-type endopeptidase activity"/>
    <property type="evidence" value="ECO:0007669"/>
    <property type="project" value="InterPro"/>
</dbReference>
<dbReference type="InterPro" id="IPR043504">
    <property type="entry name" value="Peptidase_S1_PA_chymotrypsin"/>
</dbReference>
<dbReference type="PRINTS" id="PR00722">
    <property type="entry name" value="CHYMOTRYPSIN"/>
</dbReference>
<feature type="domain" description="Peptidase S1" evidence="3">
    <location>
        <begin position="118"/>
        <end position="311"/>
    </location>
</feature>
<protein>
    <recommendedName>
        <fullName evidence="3">Peptidase S1 domain-containing protein</fullName>
    </recommendedName>
</protein>
<dbReference type="Gene3D" id="2.40.10.10">
    <property type="entry name" value="Trypsin-like serine proteases"/>
    <property type="match status" value="2"/>
</dbReference>
<dbReference type="PANTHER" id="PTHR24258">
    <property type="entry name" value="SERINE PROTEASE-RELATED"/>
    <property type="match status" value="1"/>
</dbReference>
<dbReference type="SMART" id="SM00020">
    <property type="entry name" value="Tryp_SPc"/>
    <property type="match status" value="1"/>
</dbReference>
<comment type="similarity">
    <text evidence="2">Belongs to the peptidase S1 family. CLIP subfamily.</text>
</comment>
<dbReference type="AlphaFoldDB" id="A0A182PMI3"/>
<dbReference type="InterPro" id="IPR009003">
    <property type="entry name" value="Peptidase_S1_PA"/>
</dbReference>
<evidence type="ECO:0000256" key="1">
    <source>
        <dbReference type="ARBA" id="ARBA00023157"/>
    </source>
</evidence>
<dbReference type="EnsemblMetazoa" id="AEPI008157-RA">
    <property type="protein sequence ID" value="AEPI008157-PA"/>
    <property type="gene ID" value="AEPI008157"/>
</dbReference>
<reference evidence="4" key="2">
    <citation type="submission" date="2020-05" db="UniProtKB">
        <authorList>
            <consortium name="EnsemblMetazoa"/>
        </authorList>
    </citation>
    <scope>IDENTIFICATION</scope>
    <source>
        <strain evidence="4">Epiroticus2</strain>
    </source>
</reference>
<dbReference type="Pfam" id="PF00089">
    <property type="entry name" value="Trypsin"/>
    <property type="match status" value="1"/>
</dbReference>